<sequence>MRGARHAFAAHRRLRKGAIPLGETKTMVFTGRRMLVNSLGLEPGKTYDVTLLERRFGKTGFWVEVTDGLDVCRCPYKSTDDFRASWASAAHSTR</sequence>
<accession>D0WES4</accession>
<comment type="caution">
    <text evidence="1">The sequence shown here is derived from an EMBL/GenBank/DDBJ whole genome shotgun (WGS) entry which is preliminary data.</text>
</comment>
<organism evidence="1 2">
    <name type="scientific">Slackia exigua (strain ATCC 700122 / DSM 15923 / CIP 105133 / JCM 11022 / KCTC 5966 / S-7)</name>
    <dbReference type="NCBI Taxonomy" id="649764"/>
    <lineage>
        <taxon>Bacteria</taxon>
        <taxon>Bacillati</taxon>
        <taxon>Actinomycetota</taxon>
        <taxon>Coriobacteriia</taxon>
        <taxon>Eggerthellales</taxon>
        <taxon>Eggerthellaceae</taxon>
        <taxon>Slackia</taxon>
    </lineage>
</organism>
<reference evidence="1" key="1">
    <citation type="submission" date="2009-10" db="EMBL/GenBank/DDBJ databases">
        <authorList>
            <person name="Weinstock G."/>
            <person name="Sodergren E."/>
            <person name="Clifton S."/>
            <person name="Fulton L."/>
            <person name="Fulton B."/>
            <person name="Courtney L."/>
            <person name="Fronick C."/>
            <person name="Harrison M."/>
            <person name="Strong C."/>
            <person name="Farmer C."/>
            <person name="Delahaunty K."/>
            <person name="Markovic C."/>
            <person name="Hall O."/>
            <person name="Minx P."/>
            <person name="Tomlinson C."/>
            <person name="Mitreva M."/>
            <person name="Nelson J."/>
            <person name="Hou S."/>
            <person name="Wollam A."/>
            <person name="Pepin K.H."/>
            <person name="Johnson M."/>
            <person name="Bhonagiri V."/>
            <person name="Nash W.E."/>
            <person name="Warren W."/>
            <person name="Chinwalla A."/>
            <person name="Mardis E.R."/>
            <person name="Wilson R.K."/>
        </authorList>
    </citation>
    <scope>NUCLEOTIDE SEQUENCE [LARGE SCALE GENOMIC DNA]</scope>
    <source>
        <strain evidence="1">ATCC 700122</strain>
    </source>
</reference>
<keyword evidence="2" id="KW-1185">Reference proteome</keyword>
<dbReference type="Proteomes" id="UP000006001">
    <property type="component" value="Unassembled WGS sequence"/>
</dbReference>
<protein>
    <submittedName>
        <fullName evidence="1">Uncharacterized protein</fullName>
    </submittedName>
</protein>
<proteinExistence type="predicted"/>
<dbReference type="EMBL" id="ACUX02000004">
    <property type="protein sequence ID" value="EEZ62212.1"/>
    <property type="molecule type" value="Genomic_DNA"/>
</dbReference>
<name>D0WES4_SLAES</name>
<dbReference type="HOGENOM" id="CLU_185343_0_0_11"/>
<evidence type="ECO:0000313" key="1">
    <source>
        <dbReference type="EMBL" id="EEZ62212.1"/>
    </source>
</evidence>
<dbReference type="AlphaFoldDB" id="D0WES4"/>
<gene>
    <name evidence="1" type="ORF">HMPREF0762_00305</name>
</gene>
<dbReference type="STRING" id="649764.HMPREF0762_00305"/>
<evidence type="ECO:0000313" key="2">
    <source>
        <dbReference type="Proteomes" id="UP000006001"/>
    </source>
</evidence>